<dbReference type="InterPro" id="IPR050563">
    <property type="entry name" value="4-hydroxybenzoyl-CoA_TE"/>
</dbReference>
<dbReference type="InterPro" id="IPR008272">
    <property type="entry name" value="HB-CoA_thioesterase_AS"/>
</dbReference>
<dbReference type="GO" id="GO:0047617">
    <property type="term" value="F:fatty acyl-CoA hydrolase activity"/>
    <property type="evidence" value="ECO:0007669"/>
    <property type="project" value="TreeGrafter"/>
</dbReference>
<dbReference type="InterPro" id="IPR006684">
    <property type="entry name" value="YbgC/YbaW"/>
</dbReference>
<keyword evidence="4" id="KW-1185">Reference proteome</keyword>
<dbReference type="Gene3D" id="3.10.129.10">
    <property type="entry name" value="Hotdog Thioesterase"/>
    <property type="match status" value="1"/>
</dbReference>
<dbReference type="RefSeq" id="WP_053334444.1">
    <property type="nucleotide sequence ID" value="NZ_CP011454.1"/>
</dbReference>
<dbReference type="EMBL" id="CP011454">
    <property type="protein sequence ID" value="AMW04868.1"/>
    <property type="molecule type" value="Genomic_DNA"/>
</dbReference>
<evidence type="ECO:0000313" key="4">
    <source>
        <dbReference type="Proteomes" id="UP000076404"/>
    </source>
</evidence>
<dbReference type="OrthoDB" id="9800856at2"/>
<keyword evidence="2" id="KW-0378">Hydrolase</keyword>
<dbReference type="AlphaFoldDB" id="A0A143BIN2"/>
<dbReference type="CDD" id="cd00586">
    <property type="entry name" value="4HBT"/>
    <property type="match status" value="1"/>
</dbReference>
<dbReference type="Pfam" id="PF13279">
    <property type="entry name" value="4HBT_2"/>
    <property type="match status" value="1"/>
</dbReference>
<dbReference type="NCBIfam" id="TIGR00051">
    <property type="entry name" value="YbgC/FadM family acyl-CoA thioesterase"/>
    <property type="match status" value="1"/>
</dbReference>
<evidence type="ECO:0000256" key="1">
    <source>
        <dbReference type="ARBA" id="ARBA00005953"/>
    </source>
</evidence>
<comment type="similarity">
    <text evidence="1">Belongs to the 4-hydroxybenzoyl-CoA thioesterase family.</text>
</comment>
<dbReference type="Proteomes" id="UP000076404">
    <property type="component" value="Chromosome"/>
</dbReference>
<gene>
    <name evidence="3" type="ORF">GEMMAAP_08505</name>
</gene>
<name>A0A143BIN2_9BACT</name>
<evidence type="ECO:0000313" key="3">
    <source>
        <dbReference type="EMBL" id="AMW04868.1"/>
    </source>
</evidence>
<reference evidence="3 4" key="1">
    <citation type="journal article" date="2014" name="Proc. Natl. Acad. Sci. U.S.A.">
        <title>Functional type 2 photosynthetic reaction centers found in the rare bacterial phylum Gemmatimonadetes.</title>
        <authorList>
            <person name="Zeng Y."/>
            <person name="Feng F."/>
            <person name="Medova H."/>
            <person name="Dean J."/>
            <person name="Koblizek M."/>
        </authorList>
    </citation>
    <scope>NUCLEOTIDE SEQUENCE [LARGE SCALE GENOMIC DNA]</scope>
    <source>
        <strain evidence="3 4">AP64</strain>
    </source>
</reference>
<dbReference type="PROSITE" id="PS01328">
    <property type="entry name" value="4HBCOA_THIOESTERASE"/>
    <property type="match status" value="1"/>
</dbReference>
<dbReference type="eggNOG" id="COG0824">
    <property type="taxonomic scope" value="Bacteria"/>
</dbReference>
<sequence length="157" mass="17406">MPSETVSELRVRYAETDQMGVVYHANYLVWCEIGRTDFIRYAGRSYADLEREGVLLAVSDASLRFHASARYDDPIRVHTTMTTVGSRGMSFAYRIVRADTGALLVSAATTLVSINRDGKLCALPREVRHWLQAAMHQESEPSDVTTILASDATGHAI</sequence>
<dbReference type="PANTHER" id="PTHR31793">
    <property type="entry name" value="4-HYDROXYBENZOYL-COA THIOESTERASE FAMILY MEMBER"/>
    <property type="match status" value="1"/>
</dbReference>
<organism evidence="3 4">
    <name type="scientific">Gemmatimonas phototrophica</name>
    <dbReference type="NCBI Taxonomy" id="1379270"/>
    <lineage>
        <taxon>Bacteria</taxon>
        <taxon>Pseudomonadati</taxon>
        <taxon>Gemmatimonadota</taxon>
        <taxon>Gemmatimonadia</taxon>
        <taxon>Gemmatimonadales</taxon>
        <taxon>Gemmatimonadaceae</taxon>
        <taxon>Gemmatimonas</taxon>
    </lineage>
</organism>
<dbReference type="PIRSF" id="PIRSF003230">
    <property type="entry name" value="YbgC"/>
    <property type="match status" value="1"/>
</dbReference>
<evidence type="ECO:0000256" key="2">
    <source>
        <dbReference type="ARBA" id="ARBA00022801"/>
    </source>
</evidence>
<dbReference type="InterPro" id="IPR029069">
    <property type="entry name" value="HotDog_dom_sf"/>
</dbReference>
<proteinExistence type="inferred from homology"/>
<dbReference type="PANTHER" id="PTHR31793:SF27">
    <property type="entry name" value="NOVEL THIOESTERASE SUPERFAMILY DOMAIN AND SAPOSIN A-TYPE DOMAIN CONTAINING PROTEIN (0610012H03RIK)"/>
    <property type="match status" value="1"/>
</dbReference>
<accession>A0A143BIN2</accession>
<dbReference type="KEGG" id="gph:GEMMAAP_08505"/>
<dbReference type="SUPFAM" id="SSF54637">
    <property type="entry name" value="Thioesterase/thiol ester dehydrase-isomerase"/>
    <property type="match status" value="1"/>
</dbReference>
<reference evidence="3 4" key="2">
    <citation type="journal article" date="2016" name="Environ. Microbiol. Rep.">
        <title>Metagenomic evidence for the presence of phototrophic Gemmatimonadetes bacteria in diverse environments.</title>
        <authorList>
            <person name="Zeng Y."/>
            <person name="Baumbach J."/>
            <person name="Barbosa E.G."/>
            <person name="Azevedo V."/>
            <person name="Zhang C."/>
            <person name="Koblizek M."/>
        </authorList>
    </citation>
    <scope>NUCLEOTIDE SEQUENCE [LARGE SCALE GENOMIC DNA]</scope>
    <source>
        <strain evidence="3 4">AP64</strain>
    </source>
</reference>
<protein>
    <submittedName>
        <fullName evidence="3">Uncharacterized protein</fullName>
    </submittedName>
</protein>